<dbReference type="PANTHER" id="PTHR12606">
    <property type="entry name" value="SENTRIN/SUMO-SPECIFIC PROTEASE"/>
    <property type="match status" value="1"/>
</dbReference>
<name>A0A0D3IYU9_EMIH1</name>
<dbReference type="SUPFAM" id="SSF54001">
    <property type="entry name" value="Cysteine proteinases"/>
    <property type="match status" value="1"/>
</dbReference>
<comment type="similarity">
    <text evidence="1">Belongs to the peptidase C48 family.</text>
</comment>
<dbReference type="KEGG" id="ehx:EMIHUDRAFT_46753"/>
<accession>A0A0D3IYU9</accession>
<dbReference type="OMA" id="DRAANSQ"/>
<evidence type="ECO:0000313" key="7">
    <source>
        <dbReference type="Proteomes" id="UP000013827"/>
    </source>
</evidence>
<evidence type="ECO:0000256" key="1">
    <source>
        <dbReference type="ARBA" id="ARBA00005234"/>
    </source>
</evidence>
<keyword evidence="4" id="KW-0788">Thiol protease</keyword>
<dbReference type="Pfam" id="PF02902">
    <property type="entry name" value="Peptidase_C48"/>
    <property type="match status" value="1"/>
</dbReference>
<dbReference type="InterPro" id="IPR003653">
    <property type="entry name" value="Peptidase_C48_C"/>
</dbReference>
<evidence type="ECO:0000256" key="3">
    <source>
        <dbReference type="ARBA" id="ARBA00022801"/>
    </source>
</evidence>
<dbReference type="RefSeq" id="XP_005768863.1">
    <property type="nucleotide sequence ID" value="XM_005768806.1"/>
</dbReference>
<evidence type="ECO:0000313" key="6">
    <source>
        <dbReference type="EnsemblProtists" id="EOD16434"/>
    </source>
</evidence>
<dbReference type="PANTHER" id="PTHR12606:SF141">
    <property type="entry name" value="GH15225P-RELATED"/>
    <property type="match status" value="1"/>
</dbReference>
<dbReference type="Gene3D" id="3.40.395.10">
    <property type="entry name" value="Adenoviral Proteinase, Chain A"/>
    <property type="match status" value="1"/>
</dbReference>
<dbReference type="Proteomes" id="UP000013827">
    <property type="component" value="Unassembled WGS sequence"/>
</dbReference>
<proteinExistence type="inferred from homology"/>
<protein>
    <recommendedName>
        <fullName evidence="5">Ubiquitin-like protease family profile domain-containing protein</fullName>
    </recommendedName>
</protein>
<dbReference type="eggNOG" id="KOG0778">
    <property type="taxonomic scope" value="Eukaryota"/>
</dbReference>
<reference evidence="7" key="1">
    <citation type="journal article" date="2013" name="Nature">
        <title>Pan genome of the phytoplankton Emiliania underpins its global distribution.</title>
        <authorList>
            <person name="Read B.A."/>
            <person name="Kegel J."/>
            <person name="Klute M.J."/>
            <person name="Kuo A."/>
            <person name="Lefebvre S.C."/>
            <person name="Maumus F."/>
            <person name="Mayer C."/>
            <person name="Miller J."/>
            <person name="Monier A."/>
            <person name="Salamov A."/>
            <person name="Young J."/>
            <person name="Aguilar M."/>
            <person name="Claverie J.M."/>
            <person name="Frickenhaus S."/>
            <person name="Gonzalez K."/>
            <person name="Herman E.K."/>
            <person name="Lin Y.C."/>
            <person name="Napier J."/>
            <person name="Ogata H."/>
            <person name="Sarno A.F."/>
            <person name="Shmutz J."/>
            <person name="Schroeder D."/>
            <person name="de Vargas C."/>
            <person name="Verret F."/>
            <person name="von Dassow P."/>
            <person name="Valentin K."/>
            <person name="Van de Peer Y."/>
            <person name="Wheeler G."/>
            <person name="Dacks J.B."/>
            <person name="Delwiche C.F."/>
            <person name="Dyhrman S.T."/>
            <person name="Glockner G."/>
            <person name="John U."/>
            <person name="Richards T."/>
            <person name="Worden A.Z."/>
            <person name="Zhang X."/>
            <person name="Grigoriev I.V."/>
            <person name="Allen A.E."/>
            <person name="Bidle K."/>
            <person name="Borodovsky M."/>
            <person name="Bowler C."/>
            <person name="Brownlee C."/>
            <person name="Cock J.M."/>
            <person name="Elias M."/>
            <person name="Gladyshev V.N."/>
            <person name="Groth M."/>
            <person name="Guda C."/>
            <person name="Hadaegh A."/>
            <person name="Iglesias-Rodriguez M.D."/>
            <person name="Jenkins J."/>
            <person name="Jones B.M."/>
            <person name="Lawson T."/>
            <person name="Leese F."/>
            <person name="Lindquist E."/>
            <person name="Lobanov A."/>
            <person name="Lomsadze A."/>
            <person name="Malik S.B."/>
            <person name="Marsh M.E."/>
            <person name="Mackinder L."/>
            <person name="Mock T."/>
            <person name="Mueller-Roeber B."/>
            <person name="Pagarete A."/>
            <person name="Parker M."/>
            <person name="Probert I."/>
            <person name="Quesneville H."/>
            <person name="Raines C."/>
            <person name="Rensing S.A."/>
            <person name="Riano-Pachon D.M."/>
            <person name="Richier S."/>
            <person name="Rokitta S."/>
            <person name="Shiraiwa Y."/>
            <person name="Soanes D.M."/>
            <person name="van der Giezen M."/>
            <person name="Wahlund T.M."/>
            <person name="Williams B."/>
            <person name="Wilson W."/>
            <person name="Wolfe G."/>
            <person name="Wurch L.L."/>
        </authorList>
    </citation>
    <scope>NUCLEOTIDE SEQUENCE</scope>
</reference>
<evidence type="ECO:0000259" key="5">
    <source>
        <dbReference type="PROSITE" id="PS50600"/>
    </source>
</evidence>
<dbReference type="PaxDb" id="2903-EOD16434"/>
<dbReference type="GO" id="GO:0005634">
    <property type="term" value="C:nucleus"/>
    <property type="evidence" value="ECO:0007669"/>
    <property type="project" value="TreeGrafter"/>
</dbReference>
<organism evidence="6 7">
    <name type="scientific">Emiliania huxleyi (strain CCMP1516)</name>
    <dbReference type="NCBI Taxonomy" id="280463"/>
    <lineage>
        <taxon>Eukaryota</taxon>
        <taxon>Haptista</taxon>
        <taxon>Haptophyta</taxon>
        <taxon>Prymnesiophyceae</taxon>
        <taxon>Isochrysidales</taxon>
        <taxon>Noelaerhabdaceae</taxon>
        <taxon>Emiliania</taxon>
    </lineage>
</organism>
<sequence>PKVHVFSTHFYTKLAECAGGYNHKNVSRWTRKVDLFAMDLIIVPINQGNTHWVLAAINVRERRFEYYDSMGGDDDGRLKNLRMYLVDECAHKKHERLDLEATGWADYYGANHGAPRQTDGFSCGVYVAITAECLRRGAALDLENRRMQYFREKLTAELLRGALL</sequence>
<dbReference type="HOGENOM" id="CLU_024324_3_0_1"/>
<dbReference type="GO" id="GO:0006508">
    <property type="term" value="P:proteolysis"/>
    <property type="evidence" value="ECO:0007669"/>
    <property type="project" value="UniProtKB-KW"/>
</dbReference>
<dbReference type="GO" id="GO:0016926">
    <property type="term" value="P:protein desumoylation"/>
    <property type="evidence" value="ECO:0007669"/>
    <property type="project" value="TreeGrafter"/>
</dbReference>
<feature type="domain" description="Ubiquitin-like protease family profile" evidence="5">
    <location>
        <begin position="1"/>
        <end position="134"/>
    </location>
</feature>
<dbReference type="InterPro" id="IPR038765">
    <property type="entry name" value="Papain-like_cys_pep_sf"/>
</dbReference>
<keyword evidence="7" id="KW-1185">Reference proteome</keyword>
<dbReference type="AlphaFoldDB" id="A0A0D3IYU9"/>
<evidence type="ECO:0000256" key="4">
    <source>
        <dbReference type="ARBA" id="ARBA00022807"/>
    </source>
</evidence>
<dbReference type="PROSITE" id="PS50600">
    <property type="entry name" value="ULP_PROTEASE"/>
    <property type="match status" value="1"/>
</dbReference>
<evidence type="ECO:0000256" key="2">
    <source>
        <dbReference type="ARBA" id="ARBA00022670"/>
    </source>
</evidence>
<dbReference type="STRING" id="2903.R1E6A8"/>
<dbReference type="GO" id="GO:0016929">
    <property type="term" value="F:deSUMOylase activity"/>
    <property type="evidence" value="ECO:0007669"/>
    <property type="project" value="TreeGrafter"/>
</dbReference>
<dbReference type="EnsemblProtists" id="EOD16434">
    <property type="protein sequence ID" value="EOD16434"/>
    <property type="gene ID" value="EMIHUDRAFT_46753"/>
</dbReference>
<reference evidence="6" key="2">
    <citation type="submission" date="2024-10" db="UniProtKB">
        <authorList>
            <consortium name="EnsemblProtists"/>
        </authorList>
    </citation>
    <scope>IDENTIFICATION</scope>
</reference>
<keyword evidence="3" id="KW-0378">Hydrolase</keyword>
<keyword evidence="2" id="KW-0645">Protease</keyword>
<dbReference type="GeneID" id="17262584"/>